<dbReference type="SUPFAM" id="SSF69118">
    <property type="entry name" value="AhpD-like"/>
    <property type="match status" value="1"/>
</dbReference>
<evidence type="ECO:0000313" key="2">
    <source>
        <dbReference type="Proteomes" id="UP000580517"/>
    </source>
</evidence>
<comment type="caution">
    <text evidence="1">The sequence shown here is derived from an EMBL/GenBank/DDBJ whole genome shotgun (WGS) entry which is preliminary data.</text>
</comment>
<dbReference type="Proteomes" id="UP000580517">
    <property type="component" value="Unassembled WGS sequence"/>
</dbReference>
<dbReference type="Gene3D" id="1.20.1290.10">
    <property type="entry name" value="AhpD-like"/>
    <property type="match status" value="1"/>
</dbReference>
<protein>
    <submittedName>
        <fullName evidence="1">CMD domain protein</fullName>
    </submittedName>
</protein>
<sequence>MDIVTGLVPPDPLYDVRHAREKVAVAMQKSYDVFFDASARGLALRERLLVALYACSLSESSALSAHYRQALHAQGVEQAVLAAIETDALASLNDTRLTVILGFARKLIVKPVEGDAEEIKRLRDAGVATPDIVTLAQLIAFLSYQIRVAAGLLAMKELASK</sequence>
<dbReference type="InterPro" id="IPR029032">
    <property type="entry name" value="AhpD-like"/>
</dbReference>
<name>A0A853F9B8_9BURK</name>
<evidence type="ECO:0000313" key="1">
    <source>
        <dbReference type="EMBL" id="NYT36539.1"/>
    </source>
</evidence>
<dbReference type="EMBL" id="JACCEW010000002">
    <property type="protein sequence ID" value="NYT36539.1"/>
    <property type="molecule type" value="Genomic_DNA"/>
</dbReference>
<dbReference type="OrthoDB" id="8718286at2"/>
<dbReference type="AlphaFoldDB" id="A0A853F9B8"/>
<keyword evidence="2" id="KW-1185">Reference proteome</keyword>
<proteinExistence type="predicted"/>
<accession>A0A853F9B8</accession>
<organism evidence="1 2">
    <name type="scientific">Allopusillimonas soli</name>
    <dbReference type="NCBI Taxonomy" id="659016"/>
    <lineage>
        <taxon>Bacteria</taxon>
        <taxon>Pseudomonadati</taxon>
        <taxon>Pseudomonadota</taxon>
        <taxon>Betaproteobacteria</taxon>
        <taxon>Burkholderiales</taxon>
        <taxon>Alcaligenaceae</taxon>
        <taxon>Allopusillimonas</taxon>
    </lineage>
</organism>
<gene>
    <name evidence="1" type="ORF">H0A68_06605</name>
</gene>
<reference evidence="1 2" key="1">
    <citation type="submission" date="2020-07" db="EMBL/GenBank/DDBJ databases">
        <title>Taxonomic revisions and descriptions of new bacterial species based on genomic comparisons in the high-G+C-content subgroup of the family Alcaligenaceae.</title>
        <authorList>
            <person name="Szabo A."/>
            <person name="Felfoldi T."/>
        </authorList>
    </citation>
    <scope>NUCLEOTIDE SEQUENCE [LARGE SCALE GENOMIC DNA]</scope>
    <source>
        <strain evidence="1 2">DSM 25264</strain>
    </source>
</reference>